<protein>
    <submittedName>
        <fullName evidence="2">Uncharacterized protein</fullName>
    </submittedName>
</protein>
<feature type="region of interest" description="Disordered" evidence="1">
    <location>
        <begin position="140"/>
        <end position="160"/>
    </location>
</feature>
<name>A0A3S4ZCQ5_9PLAT</name>
<dbReference type="AlphaFoldDB" id="A0A3S4ZCQ5"/>
<feature type="non-terminal residue" evidence="2">
    <location>
        <position position="1"/>
    </location>
</feature>
<evidence type="ECO:0000313" key="3">
    <source>
        <dbReference type="Proteomes" id="UP000784294"/>
    </source>
</evidence>
<evidence type="ECO:0000313" key="2">
    <source>
        <dbReference type="EMBL" id="VEL08156.1"/>
    </source>
</evidence>
<dbReference type="EMBL" id="CAAALY010003277">
    <property type="protein sequence ID" value="VEL08156.1"/>
    <property type="molecule type" value="Genomic_DNA"/>
</dbReference>
<organism evidence="2 3">
    <name type="scientific">Protopolystoma xenopodis</name>
    <dbReference type="NCBI Taxonomy" id="117903"/>
    <lineage>
        <taxon>Eukaryota</taxon>
        <taxon>Metazoa</taxon>
        <taxon>Spiralia</taxon>
        <taxon>Lophotrochozoa</taxon>
        <taxon>Platyhelminthes</taxon>
        <taxon>Monogenea</taxon>
        <taxon>Polyopisthocotylea</taxon>
        <taxon>Polystomatidea</taxon>
        <taxon>Polystomatidae</taxon>
        <taxon>Protopolystoma</taxon>
    </lineage>
</organism>
<accession>A0A3S4ZCQ5</accession>
<gene>
    <name evidence="2" type="ORF">PXEA_LOCUS1596</name>
</gene>
<comment type="caution">
    <text evidence="2">The sequence shown here is derived from an EMBL/GenBank/DDBJ whole genome shotgun (WGS) entry which is preliminary data.</text>
</comment>
<dbReference type="Proteomes" id="UP000784294">
    <property type="component" value="Unassembled WGS sequence"/>
</dbReference>
<evidence type="ECO:0000256" key="1">
    <source>
        <dbReference type="SAM" id="MobiDB-lite"/>
    </source>
</evidence>
<sequence>MLFQARLLLVRTYRTIYNVNLNKSTRINILRLSEPDSAVGNPGVLVPIFTLSTGASPRDKTNVPLEASVDSDAPTLAAGDKDCNSISPDLRRRVIPFTIPIVPTRVLRFQPPALSSLSTSFSLSIPAAIPTYSVSFEEPSDKNHFQAKQTNENRPNFKLDDRISEPQHLCDRFQEPQ</sequence>
<reference evidence="2" key="1">
    <citation type="submission" date="2018-11" db="EMBL/GenBank/DDBJ databases">
        <authorList>
            <consortium name="Pathogen Informatics"/>
        </authorList>
    </citation>
    <scope>NUCLEOTIDE SEQUENCE</scope>
</reference>
<proteinExistence type="predicted"/>
<keyword evidence="3" id="KW-1185">Reference proteome</keyword>